<gene>
    <name evidence="1" type="ORF">JRO89_XS03G0060600</name>
</gene>
<accession>A0ABQ8I8V9</accession>
<protein>
    <submittedName>
        <fullName evidence="1">Uncharacterized protein</fullName>
    </submittedName>
</protein>
<evidence type="ECO:0000313" key="1">
    <source>
        <dbReference type="EMBL" id="KAH7573063.1"/>
    </source>
</evidence>
<dbReference type="EMBL" id="JAFEMO010000003">
    <property type="protein sequence ID" value="KAH7573063.1"/>
    <property type="molecule type" value="Genomic_DNA"/>
</dbReference>
<proteinExistence type="predicted"/>
<evidence type="ECO:0000313" key="2">
    <source>
        <dbReference type="Proteomes" id="UP000827721"/>
    </source>
</evidence>
<dbReference type="Proteomes" id="UP000827721">
    <property type="component" value="Unassembled WGS sequence"/>
</dbReference>
<comment type="caution">
    <text evidence="1">The sequence shown here is derived from an EMBL/GenBank/DDBJ whole genome shotgun (WGS) entry which is preliminary data.</text>
</comment>
<reference evidence="1 2" key="1">
    <citation type="submission" date="2021-02" db="EMBL/GenBank/DDBJ databases">
        <title>Plant Genome Project.</title>
        <authorList>
            <person name="Zhang R.-G."/>
        </authorList>
    </citation>
    <scope>NUCLEOTIDE SEQUENCE [LARGE SCALE GENOMIC DNA]</scope>
    <source>
        <tissue evidence="1">Leaves</tissue>
    </source>
</reference>
<sequence>MDSDNTLHCRRHSWPPEEYVSKATLQLFDFDSAAPPEQAWRRRLNSHANVLKEFSLTFMEKIKMIICCPCSRIVTRFSMNSRLDLVYGYGSMLGKRPLMEG</sequence>
<organism evidence="1 2">
    <name type="scientific">Xanthoceras sorbifolium</name>
    <dbReference type="NCBI Taxonomy" id="99658"/>
    <lineage>
        <taxon>Eukaryota</taxon>
        <taxon>Viridiplantae</taxon>
        <taxon>Streptophyta</taxon>
        <taxon>Embryophyta</taxon>
        <taxon>Tracheophyta</taxon>
        <taxon>Spermatophyta</taxon>
        <taxon>Magnoliopsida</taxon>
        <taxon>eudicotyledons</taxon>
        <taxon>Gunneridae</taxon>
        <taxon>Pentapetalae</taxon>
        <taxon>rosids</taxon>
        <taxon>malvids</taxon>
        <taxon>Sapindales</taxon>
        <taxon>Sapindaceae</taxon>
        <taxon>Xanthoceroideae</taxon>
        <taxon>Xanthoceras</taxon>
    </lineage>
</organism>
<keyword evidence="2" id="KW-1185">Reference proteome</keyword>
<name>A0ABQ8I8V9_9ROSI</name>